<evidence type="ECO:0000256" key="2">
    <source>
        <dbReference type="ARBA" id="ARBA00023157"/>
    </source>
</evidence>
<evidence type="ECO:0000256" key="1">
    <source>
        <dbReference type="ARBA" id="ARBA00022729"/>
    </source>
</evidence>
<keyword evidence="5" id="KW-1185">Reference proteome</keyword>
<dbReference type="PANTHER" id="PTHR16423">
    <property type="entry name" value="TREM-LIKE TRANSCRIPT PROTEIN"/>
    <property type="match status" value="1"/>
</dbReference>
<evidence type="ECO:0000256" key="3">
    <source>
        <dbReference type="ARBA" id="ARBA00023319"/>
    </source>
</evidence>
<keyword evidence="3" id="KW-0393">Immunoglobulin domain</keyword>
<accession>A0ABI7Y7K2</accession>
<keyword evidence="1" id="KW-0732">Signal</keyword>
<evidence type="ECO:0008006" key="6">
    <source>
        <dbReference type="Google" id="ProtNLM"/>
    </source>
</evidence>
<dbReference type="InterPro" id="IPR013783">
    <property type="entry name" value="Ig-like_fold"/>
</dbReference>
<reference evidence="4" key="2">
    <citation type="submission" date="2025-08" db="UniProtKB">
        <authorList>
            <consortium name="Ensembl"/>
        </authorList>
    </citation>
    <scope>IDENTIFICATION</scope>
    <source>
        <strain evidence="4">breed Abyssinian</strain>
    </source>
</reference>
<dbReference type="Gene3D" id="2.60.40.10">
    <property type="entry name" value="Immunoglobulins"/>
    <property type="match status" value="1"/>
</dbReference>
<dbReference type="PANTHER" id="PTHR16423:SF7">
    <property type="entry name" value="NATURAL CYTOTOXICITY TRIGGERING RECEPTOR 2"/>
    <property type="match status" value="1"/>
</dbReference>
<organism evidence="4 5">
    <name type="scientific">Felis catus</name>
    <name type="common">Cat</name>
    <name type="synonym">Felis silvestris catus</name>
    <dbReference type="NCBI Taxonomy" id="9685"/>
    <lineage>
        <taxon>Eukaryota</taxon>
        <taxon>Metazoa</taxon>
        <taxon>Chordata</taxon>
        <taxon>Craniata</taxon>
        <taxon>Vertebrata</taxon>
        <taxon>Euteleostomi</taxon>
        <taxon>Mammalia</taxon>
        <taxon>Eutheria</taxon>
        <taxon>Laurasiatheria</taxon>
        <taxon>Carnivora</taxon>
        <taxon>Feliformia</taxon>
        <taxon>Felidae</taxon>
        <taxon>Felinae</taxon>
        <taxon>Felis</taxon>
    </lineage>
</organism>
<dbReference type="Ensembl" id="ENSFCTT00005043195.1">
    <property type="protein sequence ID" value="ENSFCTP00005030722.1"/>
    <property type="gene ID" value="ENSFCTG00005015159.1"/>
</dbReference>
<keyword evidence="2" id="KW-1015">Disulfide bond</keyword>
<evidence type="ECO:0000313" key="5">
    <source>
        <dbReference type="Proteomes" id="UP000823872"/>
    </source>
</evidence>
<reference evidence="4 5" key="1">
    <citation type="submission" date="2021-02" db="EMBL/GenBank/DDBJ databases">
        <title>Safari Cat Assemblies.</title>
        <authorList>
            <person name="Bredemeyer K.R."/>
            <person name="Murphy W.J."/>
        </authorList>
    </citation>
    <scope>NUCLEOTIDE SEQUENCE [LARGE SCALE GENOMIC DNA]</scope>
</reference>
<evidence type="ECO:0000313" key="4">
    <source>
        <dbReference type="Ensembl" id="ENSFCTP00005030722.1"/>
    </source>
</evidence>
<dbReference type="Proteomes" id="UP000823872">
    <property type="component" value="Chromosome B2"/>
</dbReference>
<proteinExistence type="predicted"/>
<gene>
    <name evidence="4" type="primary">IL36A</name>
</gene>
<name>A0ABI7Y7K2_FELCA</name>
<dbReference type="InterPro" id="IPR036179">
    <property type="entry name" value="Ig-like_dom_sf"/>
</dbReference>
<sequence>MFIIAAFQQTVGIDEEPWSVVHQMHFWRMLPWSRHVNRQPQASVCCSWVQSQKDELVWTIQDQVLSVKCPSAPLLGEHQNKTWSKPGYCLKLVTSTSPQVMAQSPPHFIWDNSAAGFFRVIVTEITKKSSGAYWCGIDRGPMKSITILKNISLVVTSSELFAERGGACLGCLVGEMKPLTSFPRFLPQIPPAPCSLPY</sequence>
<protein>
    <recommendedName>
        <fullName evidence="6">Immunoglobulin subtype domain-containing protein</fullName>
    </recommendedName>
</protein>
<dbReference type="InterPro" id="IPR052314">
    <property type="entry name" value="Immune_rcpt_domain"/>
</dbReference>
<reference evidence="4" key="3">
    <citation type="submission" date="2025-09" db="UniProtKB">
        <authorList>
            <consortium name="Ensembl"/>
        </authorList>
    </citation>
    <scope>IDENTIFICATION</scope>
    <source>
        <strain evidence="4">breed Abyssinian</strain>
    </source>
</reference>
<dbReference type="SUPFAM" id="SSF48726">
    <property type="entry name" value="Immunoglobulin"/>
    <property type="match status" value="1"/>
</dbReference>
<dbReference type="GeneTree" id="ENSGT00940000169754"/>